<evidence type="ECO:0000313" key="3">
    <source>
        <dbReference type="Proteomes" id="UP000249915"/>
    </source>
</evidence>
<dbReference type="PRINTS" id="PR00455">
    <property type="entry name" value="HTHTETR"/>
</dbReference>
<dbReference type="Proteomes" id="UP000249915">
    <property type="component" value="Unassembled WGS sequence"/>
</dbReference>
<organism evidence="2 3">
    <name type="scientific">Prauserella muralis</name>
    <dbReference type="NCBI Taxonomy" id="588067"/>
    <lineage>
        <taxon>Bacteria</taxon>
        <taxon>Bacillati</taxon>
        <taxon>Actinomycetota</taxon>
        <taxon>Actinomycetes</taxon>
        <taxon>Pseudonocardiales</taxon>
        <taxon>Pseudonocardiaceae</taxon>
        <taxon>Prauserella</taxon>
    </lineage>
</organism>
<dbReference type="Pfam" id="PF00440">
    <property type="entry name" value="TetR_N"/>
    <property type="match status" value="1"/>
</dbReference>
<dbReference type="InterPro" id="IPR050109">
    <property type="entry name" value="HTH-type_TetR-like_transc_reg"/>
</dbReference>
<dbReference type="RefSeq" id="WP_112282405.1">
    <property type="nucleotide sequence ID" value="NZ_MASW01000002.1"/>
</dbReference>
<dbReference type="AlphaFoldDB" id="A0A2V4B2G7"/>
<dbReference type="PANTHER" id="PTHR30055:SF226">
    <property type="entry name" value="HTH-TYPE TRANSCRIPTIONAL REGULATOR PKSA"/>
    <property type="match status" value="1"/>
</dbReference>
<dbReference type="GO" id="GO:0003700">
    <property type="term" value="F:DNA-binding transcription factor activity"/>
    <property type="evidence" value="ECO:0007669"/>
    <property type="project" value="TreeGrafter"/>
</dbReference>
<dbReference type="PROSITE" id="PS50977">
    <property type="entry name" value="HTH_TETR_2"/>
    <property type="match status" value="1"/>
</dbReference>
<accession>A0A2V4B2G7</accession>
<dbReference type="OrthoDB" id="3528955at2"/>
<dbReference type="SUPFAM" id="SSF46689">
    <property type="entry name" value="Homeodomain-like"/>
    <property type="match status" value="1"/>
</dbReference>
<evidence type="ECO:0000256" key="1">
    <source>
        <dbReference type="ARBA" id="ARBA00023125"/>
    </source>
</evidence>
<keyword evidence="3" id="KW-1185">Reference proteome</keyword>
<dbReference type="GO" id="GO:0000976">
    <property type="term" value="F:transcription cis-regulatory region binding"/>
    <property type="evidence" value="ECO:0007669"/>
    <property type="project" value="TreeGrafter"/>
</dbReference>
<dbReference type="PANTHER" id="PTHR30055">
    <property type="entry name" value="HTH-TYPE TRANSCRIPTIONAL REGULATOR RUTR"/>
    <property type="match status" value="1"/>
</dbReference>
<comment type="caution">
    <text evidence="2">The sequence shown here is derived from an EMBL/GenBank/DDBJ whole genome shotgun (WGS) entry which is preliminary data.</text>
</comment>
<sequence>MAADRQTARRLPRAERREQILAAATRAFARTGYAATGLDDVAAEAGITHVILYRHFASKADLYRCVLDRACTRLADAVGTGSYDETSVPALLRAASADPDGFRLLFRHAAREPEFRDVVDGIRAASTDIAHRHLTETIPETAWQDWAARLVPVVAWEAVIAWLDAGRPDPDRAAERIGGAIEGVIRAAASARSDGG</sequence>
<dbReference type="EMBL" id="MASW01000002">
    <property type="protein sequence ID" value="PXY28394.1"/>
    <property type="molecule type" value="Genomic_DNA"/>
</dbReference>
<proteinExistence type="predicted"/>
<name>A0A2V4B2G7_9PSEU</name>
<dbReference type="InterPro" id="IPR001647">
    <property type="entry name" value="HTH_TetR"/>
</dbReference>
<dbReference type="Gene3D" id="1.10.357.10">
    <property type="entry name" value="Tetracycline Repressor, domain 2"/>
    <property type="match status" value="1"/>
</dbReference>
<protein>
    <submittedName>
        <fullName evidence="2">TetR family transcriptional regulator</fullName>
    </submittedName>
</protein>
<gene>
    <name evidence="2" type="ORF">BAY60_14380</name>
</gene>
<dbReference type="InterPro" id="IPR009057">
    <property type="entry name" value="Homeodomain-like_sf"/>
</dbReference>
<reference evidence="2 3" key="1">
    <citation type="submission" date="2016-07" db="EMBL/GenBank/DDBJ databases">
        <title>Draft genome sequence of Prauserella muralis DSM 45305, isolated from a mould-covered wall in an indoor environment.</title>
        <authorList>
            <person name="Ruckert C."/>
            <person name="Albersmeier A."/>
            <person name="Jiang C.-L."/>
            <person name="Jiang Y."/>
            <person name="Kalinowski J."/>
            <person name="Schneider O."/>
            <person name="Winkler A."/>
            <person name="Zotchev S.B."/>
        </authorList>
    </citation>
    <scope>NUCLEOTIDE SEQUENCE [LARGE SCALE GENOMIC DNA]</scope>
    <source>
        <strain evidence="2 3">DSM 45305</strain>
    </source>
</reference>
<keyword evidence="1" id="KW-0238">DNA-binding</keyword>
<evidence type="ECO:0000313" key="2">
    <source>
        <dbReference type="EMBL" id="PXY28394.1"/>
    </source>
</evidence>